<feature type="region of interest" description="Disordered" evidence="6">
    <location>
        <begin position="345"/>
        <end position="371"/>
    </location>
</feature>
<evidence type="ECO:0000259" key="7">
    <source>
        <dbReference type="PROSITE" id="PS51032"/>
    </source>
</evidence>
<gene>
    <name evidence="8" type="ORF">CROS1312_LOCUS1772</name>
</gene>
<dbReference type="PROSITE" id="PS51032">
    <property type="entry name" value="AP2_ERF"/>
    <property type="match status" value="1"/>
</dbReference>
<keyword evidence="4" id="KW-0804">Transcription</keyword>
<proteinExistence type="predicted"/>
<dbReference type="AlphaFoldDB" id="A0A7S2X309"/>
<dbReference type="SUPFAM" id="SSF54171">
    <property type="entry name" value="DNA-binding domain"/>
    <property type="match status" value="1"/>
</dbReference>
<keyword evidence="5" id="KW-0539">Nucleus</keyword>
<feature type="domain" description="AP2/ERF" evidence="7">
    <location>
        <begin position="458"/>
        <end position="545"/>
    </location>
</feature>
<dbReference type="GO" id="GO:0003700">
    <property type="term" value="F:DNA-binding transcription factor activity"/>
    <property type="evidence" value="ECO:0007669"/>
    <property type="project" value="InterPro"/>
</dbReference>
<evidence type="ECO:0000313" key="8">
    <source>
        <dbReference type="EMBL" id="CAD9722504.1"/>
    </source>
</evidence>
<feature type="region of interest" description="Disordered" evidence="6">
    <location>
        <begin position="422"/>
        <end position="451"/>
    </location>
</feature>
<evidence type="ECO:0000256" key="5">
    <source>
        <dbReference type="ARBA" id="ARBA00023242"/>
    </source>
</evidence>
<name>A0A7S2X309_9CHLO</name>
<evidence type="ECO:0000256" key="3">
    <source>
        <dbReference type="ARBA" id="ARBA00023125"/>
    </source>
</evidence>
<reference evidence="8" key="1">
    <citation type="submission" date="2021-01" db="EMBL/GenBank/DDBJ databases">
        <authorList>
            <person name="Corre E."/>
            <person name="Pelletier E."/>
            <person name="Niang G."/>
            <person name="Scheremetjew M."/>
            <person name="Finn R."/>
            <person name="Kale V."/>
            <person name="Holt S."/>
            <person name="Cochrane G."/>
            <person name="Meng A."/>
            <person name="Brown T."/>
            <person name="Cohen L."/>
        </authorList>
    </citation>
    <scope>NUCLEOTIDE SEQUENCE</scope>
    <source>
        <strain evidence="8">RCC2335</strain>
    </source>
</reference>
<protein>
    <recommendedName>
        <fullName evidence="7">AP2/ERF domain-containing protein</fullName>
    </recommendedName>
</protein>
<dbReference type="GO" id="GO:0005634">
    <property type="term" value="C:nucleus"/>
    <property type="evidence" value="ECO:0007669"/>
    <property type="project" value="UniProtKB-SubCell"/>
</dbReference>
<feature type="compositionally biased region" description="Basic and acidic residues" evidence="6">
    <location>
        <begin position="440"/>
        <end position="451"/>
    </location>
</feature>
<dbReference type="InterPro" id="IPR001471">
    <property type="entry name" value="AP2/ERF_dom"/>
</dbReference>
<evidence type="ECO:0000256" key="4">
    <source>
        <dbReference type="ARBA" id="ARBA00023163"/>
    </source>
</evidence>
<feature type="region of interest" description="Disordered" evidence="6">
    <location>
        <begin position="225"/>
        <end position="244"/>
    </location>
</feature>
<keyword evidence="2" id="KW-0805">Transcription regulation</keyword>
<dbReference type="Gene3D" id="3.30.730.10">
    <property type="entry name" value="AP2/ERF domain"/>
    <property type="match status" value="1"/>
</dbReference>
<evidence type="ECO:0000256" key="2">
    <source>
        <dbReference type="ARBA" id="ARBA00023015"/>
    </source>
</evidence>
<dbReference type="InterPro" id="IPR036955">
    <property type="entry name" value="AP2/ERF_dom_sf"/>
</dbReference>
<comment type="subcellular location">
    <subcellularLocation>
        <location evidence="1">Nucleus</location>
    </subcellularLocation>
</comment>
<keyword evidence="3" id="KW-0238">DNA-binding</keyword>
<evidence type="ECO:0000256" key="6">
    <source>
        <dbReference type="SAM" id="MobiDB-lite"/>
    </source>
</evidence>
<evidence type="ECO:0000256" key="1">
    <source>
        <dbReference type="ARBA" id="ARBA00004123"/>
    </source>
</evidence>
<dbReference type="InterPro" id="IPR016177">
    <property type="entry name" value="DNA-bd_dom_sf"/>
</dbReference>
<accession>A0A7S2X309</accession>
<sequence>MEKMASAATSRPCVGGVGGSMGAKRIREDENALVPAPTTPKPLIRLLVTNADLGKSFITSGGIGGIVEAWAKTRVSEGTPSIAASPDLAVETLDRVRHLSTSKLVEDVTTLTRNQMRSFLESLGCQRVSWKCEVLRKQIIAVIEARKGGKEDKDELRRAAEGAHYTQKQIKRMAIDKIQSICLPQRHIPVGKAQQRREHRGFVSPSAEEVAAMAAYSRGVAQATHATSSLPPKKRMAAASPATSATCTDEEAQAACTAQEPEISQPKHPFASASAGQLADYVENLTRNQMRDFLYKLGLRKVSWKCEILQAQIRAVLKAKSKGVRDLKQVAINSSVSMAIDSIQRSYQPNQHQHQQKDPPPQAPAQQAVPQAMEVMSRGGGGGHHAAPVVRQSSLNVVGDELNHAEIVRKLTKAVNHKGNCTRMDGLLRQASQQQKKRQRREEISKESTVDPEEACKAYKGVMCVKLGEKGVKFEAHNWVWLPTPQGTRKGRQLFLGQYDTAQEAAMAYDRSVLEHMTSEVQEFVKLHDKRTKHSLEKVLGLNFPFDTYTK</sequence>
<dbReference type="GO" id="GO:0003677">
    <property type="term" value="F:DNA binding"/>
    <property type="evidence" value="ECO:0007669"/>
    <property type="project" value="UniProtKB-KW"/>
</dbReference>
<dbReference type="EMBL" id="HBHM01002253">
    <property type="protein sequence ID" value="CAD9722504.1"/>
    <property type="molecule type" value="Transcribed_RNA"/>
</dbReference>
<organism evidence="8">
    <name type="scientific">Chloropicon roscoffensis</name>
    <dbReference type="NCBI Taxonomy" id="1461544"/>
    <lineage>
        <taxon>Eukaryota</taxon>
        <taxon>Viridiplantae</taxon>
        <taxon>Chlorophyta</taxon>
        <taxon>Chloropicophyceae</taxon>
        <taxon>Chloropicales</taxon>
        <taxon>Chloropicaceae</taxon>
        <taxon>Chloropicon</taxon>
    </lineage>
</organism>